<dbReference type="FunFam" id="3.60.15.10:FF:000028">
    <property type="entry name" value="Integrator complex subunit 11 isoform X3"/>
    <property type="match status" value="1"/>
</dbReference>
<feature type="transmembrane region" description="Helical" evidence="8">
    <location>
        <begin position="1045"/>
        <end position="1065"/>
    </location>
</feature>
<feature type="transmembrane region" description="Helical" evidence="8">
    <location>
        <begin position="919"/>
        <end position="937"/>
    </location>
</feature>
<evidence type="ECO:0000256" key="1">
    <source>
        <dbReference type="ARBA" id="ARBA00004123"/>
    </source>
</evidence>
<dbReference type="InterPro" id="IPR001841">
    <property type="entry name" value="Znf_RING"/>
</dbReference>
<feature type="region of interest" description="Disordered" evidence="7">
    <location>
        <begin position="947"/>
        <end position="984"/>
    </location>
</feature>
<dbReference type="GO" id="GO:0008270">
    <property type="term" value="F:zinc ion binding"/>
    <property type="evidence" value="ECO:0007669"/>
    <property type="project" value="UniProtKB-KW"/>
</dbReference>
<dbReference type="GO" id="GO:0005634">
    <property type="term" value="C:nucleus"/>
    <property type="evidence" value="ECO:0007669"/>
    <property type="project" value="UniProtKB-SubCell"/>
</dbReference>
<dbReference type="FunFam" id="3.40.50.10890:FF:000005">
    <property type="entry name" value="Cleavage and polyadenylation specificity factor subunit 3-II"/>
    <property type="match status" value="1"/>
</dbReference>
<evidence type="ECO:0000313" key="11">
    <source>
        <dbReference type="RefSeq" id="XP_019708795.1"/>
    </source>
</evidence>
<dbReference type="RefSeq" id="XP_019708795.1">
    <property type="nucleotide sequence ID" value="XM_019853236.2"/>
</dbReference>
<dbReference type="InterPro" id="IPR022712">
    <property type="entry name" value="Beta_Casp"/>
</dbReference>
<feature type="compositionally biased region" description="Low complexity" evidence="7">
    <location>
        <begin position="753"/>
        <end position="762"/>
    </location>
</feature>
<evidence type="ECO:0000256" key="5">
    <source>
        <dbReference type="PROSITE-ProRule" id="PRU00175"/>
    </source>
</evidence>
<dbReference type="Pfam" id="PF05183">
    <property type="entry name" value="RdRP"/>
    <property type="match status" value="1"/>
</dbReference>
<dbReference type="PANTHER" id="PTHR11203">
    <property type="entry name" value="CLEAVAGE AND POLYADENYLATION SPECIFICITY FACTOR FAMILY MEMBER"/>
    <property type="match status" value="1"/>
</dbReference>
<keyword evidence="5" id="KW-0479">Metal-binding</keyword>
<evidence type="ECO:0000256" key="4">
    <source>
        <dbReference type="ARBA" id="ARBA00023242"/>
    </source>
</evidence>
<dbReference type="GO" id="GO:0016787">
    <property type="term" value="F:hydrolase activity"/>
    <property type="evidence" value="ECO:0007669"/>
    <property type="project" value="UniProtKB-KW"/>
</dbReference>
<keyword evidence="4" id="KW-0539">Nucleus</keyword>
<dbReference type="Pfam" id="PF13639">
    <property type="entry name" value="zf-RING_2"/>
    <property type="match status" value="1"/>
</dbReference>
<dbReference type="Gene3D" id="3.30.40.10">
    <property type="entry name" value="Zinc/RING finger domain, C3HC4 (zinc finger)"/>
    <property type="match status" value="1"/>
</dbReference>
<keyword evidence="5" id="KW-0863">Zinc-finger</keyword>
<dbReference type="Gene3D" id="3.60.15.10">
    <property type="entry name" value="Ribonuclease Z/Hydroxyacylglutathione hydrolase-like"/>
    <property type="match status" value="1"/>
</dbReference>
<accession>A0A6J0PND9</accession>
<dbReference type="Gene3D" id="3.40.50.10890">
    <property type="match status" value="1"/>
</dbReference>
<dbReference type="InterPro" id="IPR001279">
    <property type="entry name" value="Metallo-B-lactamas"/>
</dbReference>
<dbReference type="InterPro" id="IPR041897">
    <property type="entry name" value="INTS11-like_MBL-fold"/>
</dbReference>
<dbReference type="CDD" id="cd16291">
    <property type="entry name" value="INTS11-like_MBL-fold"/>
    <property type="match status" value="1"/>
</dbReference>
<dbReference type="PANTHER" id="PTHR11203:SF37">
    <property type="entry name" value="INTEGRATOR COMPLEX SUBUNIT 11"/>
    <property type="match status" value="1"/>
</dbReference>
<proteinExistence type="inferred from homology"/>
<evidence type="ECO:0000256" key="2">
    <source>
        <dbReference type="ARBA" id="ARBA00007093"/>
    </source>
</evidence>
<keyword evidence="8" id="KW-1133">Transmembrane helix</keyword>
<sequence>MAIECLVLGAGQEVGKSCVVVSIGGKRIMFDCGMHMGYLDHRRYPDFSRISETGDFNSALTCIIITHFHLDHVGALPYFTEVCGYQGPIFMTYPTKALAPLMLEDYRKVMVERRGEEEQFSYDHIVDCMKKVTTLDLKQTVQVDKDLQIRAYYAGHVLGAVMIYAKVGDTAMVYTGDYNMTPDRHLGAAQIDRLQLDLLITESTYATTIRDSKYAREREFLKAVHKCISGGGKVLIPTFALGRAQELCILLDDYWERMNLKIPIYFSAGLTIQANMYYKMFIGWTSQKIKDTYAIRNTFDFKHVCPFDRSLINASGPCVLFATPGMISGGFSLEVFKQWAPSEKNLVTLPGYCVAGTIGHKLMSGKPTRIDLDKDTQIDVRCQIHQLSFSPHTDAKGIMDLVEFLSPKHVILVHGEKPKMATLKGRIQSELGIQCYDPANNETVLISTTQNVKINATKMFMRSCSHVDLHSVTKSAPCLSDFSFGDSGASNLVRNEKVAEGILVMEKNKTAKILCEDEFLQTLHVKEHNVQFQYSRPLEVCREQVSCQSSSGLLPSNGSSPERCESDHCTVVLKGKVGVAKNPCLNPGDICVLSAVDVPDLHHTVDCAVGILQPAGFTQPPDQNTVRKNIRMDPSFHHPSLQIKSSFQVANFTVPIDESIEADGTGHSFKPPNLIQNRMGLPDLTLLAERVHQHVESLQLGRESGGKDLQVEGPGGGGGVGPHELAKEASGGTEREGEAVPESKAETVDCVGDEAGVGVLEGEGVEEGRVRGAGGGGLEGDGEEGRGGVAAAAGDEETEERAGEGGEAAAVEERRERERGMEEGASTATVSPEPLLRPARAPARPSRVAAILGRAAGRRGPSMLVRETAARQLEERRADWAYSRPVVALDIAWNLAFAAVSVAVLGATTRERPNTPVRIWIAGYAVQCVVHVALVWAEYRRRRARPRGVEEGGGGERARSDSDAGDSEEDGEEGGAGRSPQSSAAKRCESLNTMASFLWWIIGFYWVISGGETLLQNAPRLYWLTVVFLAFDVFFAIFCVALACIIGIALCCCLPCIIAILYAVAGQEGASDADISILPRYRYAEHFDNGQKTTEEGLMVPIANNGGMSTSERVLVHEDAECCICLTPYEDGTELHALPCNHHFHSTCIVRWLRINATCPLCKYNILKGNDIL</sequence>
<keyword evidence="8" id="KW-0472">Membrane</keyword>
<feature type="compositionally biased region" description="Basic and acidic residues" evidence="7">
    <location>
        <begin position="733"/>
        <end position="747"/>
    </location>
</feature>
<feature type="compositionally biased region" description="Acidic residues" evidence="7">
    <location>
        <begin position="963"/>
        <end position="973"/>
    </location>
</feature>
<feature type="region of interest" description="Disordered" evidence="7">
    <location>
        <begin position="699"/>
        <end position="842"/>
    </location>
</feature>
<dbReference type="SUPFAM" id="SSF57850">
    <property type="entry name" value="RING/U-box"/>
    <property type="match status" value="1"/>
</dbReference>
<dbReference type="SMART" id="SM01027">
    <property type="entry name" value="Beta-Casp"/>
    <property type="match status" value="1"/>
</dbReference>
<dbReference type="EC" id="2.7.7.48" evidence="6"/>
<dbReference type="InterPro" id="IPR036866">
    <property type="entry name" value="RibonucZ/Hydroxyglut_hydro"/>
</dbReference>
<dbReference type="AlphaFoldDB" id="A0A6J0PND9"/>
<protein>
    <recommendedName>
        <fullName evidence="6">RNA-dependent RNA polymerase</fullName>
        <ecNumber evidence="6">2.7.7.48</ecNumber>
    </recommendedName>
</protein>
<dbReference type="FunFam" id="3.30.40.10:FF:000391">
    <property type="entry name" value="E3 ubiquitin protein ligase RIE1"/>
    <property type="match status" value="1"/>
</dbReference>
<evidence type="ECO:0000259" key="9">
    <source>
        <dbReference type="PROSITE" id="PS50089"/>
    </source>
</evidence>
<evidence type="ECO:0000256" key="8">
    <source>
        <dbReference type="SAM" id="Phobius"/>
    </source>
</evidence>
<comment type="function">
    <text evidence="6">Probably involved in the RNA silencing pathway and required for the generation of small interfering RNAs (siRNAs).</text>
</comment>
<dbReference type="Proteomes" id="UP000504607">
    <property type="component" value="Chromosome 10"/>
</dbReference>
<dbReference type="InterPro" id="IPR050698">
    <property type="entry name" value="MBL"/>
</dbReference>
<name>A0A6J0PND9_ELAGV</name>
<evidence type="ECO:0000256" key="3">
    <source>
        <dbReference type="ARBA" id="ARBA00022801"/>
    </source>
</evidence>
<keyword evidence="5" id="KW-0862">Zinc</keyword>
<comment type="catalytic activity">
    <reaction evidence="6">
        <text>RNA(n) + a ribonucleoside 5'-triphosphate = RNA(n+1) + diphosphate</text>
        <dbReference type="Rhea" id="RHEA:21248"/>
        <dbReference type="Rhea" id="RHEA-COMP:14527"/>
        <dbReference type="Rhea" id="RHEA-COMP:17342"/>
        <dbReference type="ChEBI" id="CHEBI:33019"/>
        <dbReference type="ChEBI" id="CHEBI:61557"/>
        <dbReference type="ChEBI" id="CHEBI:140395"/>
        <dbReference type="EC" id="2.7.7.48"/>
    </reaction>
</comment>
<dbReference type="SMART" id="SM00184">
    <property type="entry name" value="RING"/>
    <property type="match status" value="1"/>
</dbReference>
<dbReference type="Pfam" id="PF10996">
    <property type="entry name" value="Beta-Casp"/>
    <property type="match status" value="1"/>
</dbReference>
<feature type="domain" description="RING-type" evidence="9">
    <location>
        <begin position="1122"/>
        <end position="1163"/>
    </location>
</feature>
<feature type="transmembrane region" description="Helical" evidence="8">
    <location>
        <begin position="991"/>
        <end position="1008"/>
    </location>
</feature>
<feature type="compositionally biased region" description="Basic and acidic residues" evidence="7">
    <location>
        <begin position="947"/>
        <end position="962"/>
    </location>
</feature>
<evidence type="ECO:0000256" key="6">
    <source>
        <dbReference type="RuleBase" id="RU363098"/>
    </source>
</evidence>
<dbReference type="GO" id="GO:0003723">
    <property type="term" value="F:RNA binding"/>
    <property type="evidence" value="ECO:0007669"/>
    <property type="project" value="UniProtKB-KW"/>
</dbReference>
<keyword evidence="6" id="KW-0694">RNA-binding</keyword>
<keyword evidence="6" id="KW-0808">Transferase</keyword>
<dbReference type="Pfam" id="PF16661">
    <property type="entry name" value="Lactamase_B_6"/>
    <property type="match status" value="1"/>
</dbReference>
<dbReference type="InParanoid" id="A0A6J0PND9"/>
<organism evidence="10 11">
    <name type="scientific">Elaeis guineensis var. tenera</name>
    <name type="common">Oil palm</name>
    <dbReference type="NCBI Taxonomy" id="51953"/>
    <lineage>
        <taxon>Eukaryota</taxon>
        <taxon>Viridiplantae</taxon>
        <taxon>Streptophyta</taxon>
        <taxon>Embryophyta</taxon>
        <taxon>Tracheophyta</taxon>
        <taxon>Spermatophyta</taxon>
        <taxon>Magnoliopsida</taxon>
        <taxon>Liliopsida</taxon>
        <taxon>Arecaceae</taxon>
        <taxon>Arecoideae</taxon>
        <taxon>Cocoseae</taxon>
        <taxon>Elaeidinae</taxon>
        <taxon>Elaeis</taxon>
    </lineage>
</organism>
<reference evidence="11" key="1">
    <citation type="submission" date="2025-08" db="UniProtKB">
        <authorList>
            <consortium name="RefSeq"/>
        </authorList>
    </citation>
    <scope>IDENTIFICATION</scope>
</reference>
<evidence type="ECO:0000256" key="7">
    <source>
        <dbReference type="SAM" id="MobiDB-lite"/>
    </source>
</evidence>
<comment type="similarity">
    <text evidence="6">Belongs to the RdRP family.</text>
</comment>
<dbReference type="InterPro" id="IPR011108">
    <property type="entry name" value="RMMBL"/>
</dbReference>
<keyword evidence="8" id="KW-0812">Transmembrane</keyword>
<keyword evidence="6" id="KW-0943">RNA-mediated gene silencing</keyword>
<keyword evidence="6" id="KW-0696">RNA-directed RNA polymerase</keyword>
<keyword evidence="6" id="KW-0548">Nucleotidyltransferase</keyword>
<evidence type="ECO:0000313" key="10">
    <source>
        <dbReference type="Proteomes" id="UP000504607"/>
    </source>
</evidence>
<dbReference type="Pfam" id="PF07521">
    <property type="entry name" value="RMMBL"/>
    <property type="match status" value="1"/>
</dbReference>
<dbReference type="InterPro" id="IPR013083">
    <property type="entry name" value="Znf_RING/FYVE/PHD"/>
</dbReference>
<dbReference type="OrthoDB" id="10249535at2759"/>
<dbReference type="SMART" id="SM00849">
    <property type="entry name" value="Lactamase_B"/>
    <property type="match status" value="1"/>
</dbReference>
<feature type="compositionally biased region" description="Basic and acidic residues" evidence="7">
    <location>
        <begin position="811"/>
        <end position="822"/>
    </location>
</feature>
<dbReference type="PROSITE" id="PS50089">
    <property type="entry name" value="ZF_RING_2"/>
    <property type="match status" value="1"/>
</dbReference>
<keyword evidence="10" id="KW-1185">Reference proteome</keyword>
<dbReference type="GO" id="GO:0031047">
    <property type="term" value="P:regulatory ncRNA-mediated gene silencing"/>
    <property type="evidence" value="ECO:0007669"/>
    <property type="project" value="UniProtKB-KW"/>
</dbReference>
<dbReference type="GO" id="GO:0003968">
    <property type="term" value="F:RNA-directed RNA polymerase activity"/>
    <property type="evidence" value="ECO:0007669"/>
    <property type="project" value="UniProtKB-KW"/>
</dbReference>
<feature type="compositionally biased region" description="Low complexity" evidence="7">
    <location>
        <begin position="831"/>
        <end position="842"/>
    </location>
</feature>
<comment type="subcellular location">
    <subcellularLocation>
        <location evidence="1">Nucleus</location>
    </subcellularLocation>
</comment>
<dbReference type="GO" id="GO:0004521">
    <property type="term" value="F:RNA endonuclease activity"/>
    <property type="evidence" value="ECO:0007669"/>
    <property type="project" value="TreeGrafter"/>
</dbReference>
<dbReference type="GO" id="GO:0016180">
    <property type="term" value="P:snRNA processing"/>
    <property type="evidence" value="ECO:0007669"/>
    <property type="project" value="TreeGrafter"/>
</dbReference>
<gene>
    <name evidence="11" type="primary">LOC105053331</name>
</gene>
<keyword evidence="3" id="KW-0378">Hydrolase</keyword>
<dbReference type="InterPro" id="IPR057596">
    <property type="entry name" value="RDRP_core"/>
</dbReference>
<dbReference type="SUPFAM" id="SSF56281">
    <property type="entry name" value="Metallo-hydrolase/oxidoreductase"/>
    <property type="match status" value="1"/>
</dbReference>
<comment type="similarity">
    <text evidence="2">Belongs to the metallo-beta-lactamase superfamily. RNA-metabolizing metallo-beta-lactamase-like family. INTS11 subfamily.</text>
</comment>